<evidence type="ECO:0000313" key="2">
    <source>
        <dbReference type="Proteomes" id="UP000584867"/>
    </source>
</evidence>
<dbReference type="EMBL" id="JACHIO010000005">
    <property type="protein sequence ID" value="MBB5063272.1"/>
    <property type="molecule type" value="Genomic_DNA"/>
</dbReference>
<gene>
    <name evidence="1" type="ORF">HDF15_001612</name>
</gene>
<name>A0A7W8E8Z8_9BACT</name>
<sequence length="30" mass="3447">MTIQPIRNKRDYVAALKRIERLWGAPVGHG</sequence>
<dbReference type="Proteomes" id="UP000584867">
    <property type="component" value="Unassembled WGS sequence"/>
</dbReference>
<protein>
    <submittedName>
        <fullName evidence="1">Antitoxin component HigA of HigAB toxin-antitoxin module</fullName>
    </submittedName>
</protein>
<comment type="caution">
    <text evidence="1">The sequence shown here is derived from an EMBL/GenBank/DDBJ whole genome shotgun (WGS) entry which is preliminary data.</text>
</comment>
<evidence type="ECO:0000313" key="1">
    <source>
        <dbReference type="EMBL" id="MBB5063272.1"/>
    </source>
</evidence>
<proteinExistence type="predicted"/>
<dbReference type="AlphaFoldDB" id="A0A7W8E8Z8"/>
<organism evidence="1 2">
    <name type="scientific">Granulicella mallensis</name>
    <dbReference type="NCBI Taxonomy" id="940614"/>
    <lineage>
        <taxon>Bacteria</taxon>
        <taxon>Pseudomonadati</taxon>
        <taxon>Acidobacteriota</taxon>
        <taxon>Terriglobia</taxon>
        <taxon>Terriglobales</taxon>
        <taxon>Acidobacteriaceae</taxon>
        <taxon>Granulicella</taxon>
    </lineage>
</organism>
<accession>A0A7W8E8Z8</accession>
<reference evidence="1 2" key="1">
    <citation type="submission" date="2020-08" db="EMBL/GenBank/DDBJ databases">
        <title>Genomic Encyclopedia of Type Strains, Phase IV (KMG-V): Genome sequencing to study the core and pangenomes of soil and plant-associated prokaryotes.</title>
        <authorList>
            <person name="Whitman W."/>
        </authorList>
    </citation>
    <scope>NUCLEOTIDE SEQUENCE [LARGE SCALE GENOMIC DNA]</scope>
    <source>
        <strain evidence="1 2">X5P3</strain>
    </source>
</reference>